<dbReference type="Proteomes" id="UP001197875">
    <property type="component" value="Unassembled WGS sequence"/>
</dbReference>
<gene>
    <name evidence="2" type="ORF">LKD71_08605</name>
</gene>
<organism evidence="2 3">
    <name type="scientific">Fusicatenibacter faecihominis</name>
    <dbReference type="NCBI Taxonomy" id="2881276"/>
    <lineage>
        <taxon>Bacteria</taxon>
        <taxon>Bacillati</taxon>
        <taxon>Bacillota</taxon>
        <taxon>Clostridia</taxon>
        <taxon>Lachnospirales</taxon>
        <taxon>Lachnospiraceae</taxon>
        <taxon>Fusicatenibacter</taxon>
    </lineage>
</organism>
<feature type="region of interest" description="Disordered" evidence="1">
    <location>
        <begin position="63"/>
        <end position="92"/>
    </location>
</feature>
<dbReference type="AlphaFoldDB" id="A0AAE3DSE1"/>
<evidence type="ECO:0000256" key="1">
    <source>
        <dbReference type="SAM" id="MobiDB-lite"/>
    </source>
</evidence>
<keyword evidence="3" id="KW-1185">Reference proteome</keyword>
<sequence>HRYASFLRLAYEEIILRQYSRYLIFTVLDNRKSADTYQTLEEKFLKIQEADPDEVAADTIETVGETAKTDKTDAEKSESTITTRNTTETTTEDTREEKKDWWFTDVRVAFDELLQNSLIETGIHPESSDHILTLSTCTGNGYDSRMTVHAVCIDEQTTDPEKLF</sequence>
<feature type="compositionally biased region" description="Low complexity" evidence="1">
    <location>
        <begin position="79"/>
        <end position="89"/>
    </location>
</feature>
<dbReference type="InterPro" id="IPR023365">
    <property type="entry name" value="Sortase_dom-sf"/>
</dbReference>
<dbReference type="Gene3D" id="2.40.260.10">
    <property type="entry name" value="Sortase"/>
    <property type="match status" value="1"/>
</dbReference>
<comment type="caution">
    <text evidence="2">The sequence shown here is derived from an EMBL/GenBank/DDBJ whole genome shotgun (WGS) entry which is preliminary data.</text>
</comment>
<name>A0AAE3DSE1_9FIRM</name>
<proteinExistence type="predicted"/>
<reference evidence="2 3" key="1">
    <citation type="submission" date="2021-10" db="EMBL/GenBank/DDBJ databases">
        <title>Anaerobic single-cell dispensing facilitates the cultivation of human gut bacteria.</title>
        <authorList>
            <person name="Afrizal A."/>
        </authorList>
    </citation>
    <scope>NUCLEOTIDE SEQUENCE [LARGE SCALE GENOMIC DNA]</scope>
    <source>
        <strain evidence="2 3">CLA-AA-H277</strain>
    </source>
</reference>
<evidence type="ECO:0000313" key="2">
    <source>
        <dbReference type="EMBL" id="MCC2189862.1"/>
    </source>
</evidence>
<evidence type="ECO:0000313" key="3">
    <source>
        <dbReference type="Proteomes" id="UP001197875"/>
    </source>
</evidence>
<dbReference type="EMBL" id="JAJEPR010000012">
    <property type="protein sequence ID" value="MCC2189862.1"/>
    <property type="molecule type" value="Genomic_DNA"/>
</dbReference>
<dbReference type="SUPFAM" id="SSF63817">
    <property type="entry name" value="Sortase"/>
    <property type="match status" value="1"/>
</dbReference>
<evidence type="ECO:0008006" key="4">
    <source>
        <dbReference type="Google" id="ProtNLM"/>
    </source>
</evidence>
<feature type="compositionally biased region" description="Basic and acidic residues" evidence="1">
    <location>
        <begin position="67"/>
        <end position="78"/>
    </location>
</feature>
<protein>
    <recommendedName>
        <fullName evidence="4">Sortase (Surface protein transpeptidase)</fullName>
    </recommendedName>
</protein>
<feature type="non-terminal residue" evidence="2">
    <location>
        <position position="1"/>
    </location>
</feature>
<accession>A0AAE3DSE1</accession>